<gene>
    <name evidence="1" type="ORF">HORIV_69590</name>
</gene>
<dbReference type="EMBL" id="AP019416">
    <property type="protein sequence ID" value="BBI54538.1"/>
    <property type="molecule type" value="Genomic_DNA"/>
</dbReference>
<evidence type="ECO:0000313" key="1">
    <source>
        <dbReference type="EMBL" id="BBI54538.1"/>
    </source>
</evidence>
<dbReference type="InterPro" id="IPR029058">
    <property type="entry name" value="AB_hydrolase_fold"/>
</dbReference>
<accession>A0ABM7GUW2</accession>
<dbReference type="Proteomes" id="UP000289555">
    <property type="component" value="Chromosome"/>
</dbReference>
<protein>
    <submittedName>
        <fullName evidence="1">Uncharacterized protein</fullName>
    </submittedName>
</protein>
<dbReference type="Gene3D" id="3.40.50.1820">
    <property type="entry name" value="alpha/beta hydrolase"/>
    <property type="match status" value="1"/>
</dbReference>
<keyword evidence="2" id="KW-1185">Reference proteome</keyword>
<reference evidence="2" key="1">
    <citation type="journal article" date="2019" name="Microbiol. Resour. Announc.">
        <title>Complete Genome Sequence of Halomonas olivaria, a Moderately Halophilic Bacterium Isolated from Olive Processing Effluents, Obtained by Nanopore Sequencing.</title>
        <authorList>
            <person name="Nagata S."/>
            <person name="Ii K.M."/>
            <person name="Tsukimi T."/>
            <person name="Miura M.C."/>
            <person name="Galipon J."/>
            <person name="Arakawa K."/>
        </authorList>
    </citation>
    <scope>NUCLEOTIDE SEQUENCE [LARGE SCALE GENOMIC DNA]</scope>
    <source>
        <strain evidence="2">TYRC17</strain>
    </source>
</reference>
<sequence length="211" mass="22977">MPALSAASEQASVVGVSSGGYMAAQLAVAWPERFSGLGVLAAGPWSCAQGSLSLALNQCMMTRRGMPSLDELEARRQRYLGLEQVGSSEALSQLRAYLWHGEEDEVVEPKLGDLLAEQWQQWLASPDQLRVARSEKAGHGWPIQLPSEAAPGPHEWGDCRQGGGAFCCPAMRILPEKCWIGSIPNEQPRALVSKRQGKVVNWSRLISQSLR</sequence>
<dbReference type="SUPFAM" id="SSF53474">
    <property type="entry name" value="alpha/beta-Hydrolases"/>
    <property type="match status" value="1"/>
</dbReference>
<evidence type="ECO:0000313" key="2">
    <source>
        <dbReference type="Proteomes" id="UP000289555"/>
    </source>
</evidence>
<name>A0ABM7GUW2_9GAMM</name>
<organism evidence="1 2">
    <name type="scientific">Vreelandella olivaria</name>
    <dbReference type="NCBI Taxonomy" id="390919"/>
    <lineage>
        <taxon>Bacteria</taxon>
        <taxon>Pseudomonadati</taxon>
        <taxon>Pseudomonadota</taxon>
        <taxon>Gammaproteobacteria</taxon>
        <taxon>Oceanospirillales</taxon>
        <taxon>Halomonadaceae</taxon>
        <taxon>Vreelandella</taxon>
    </lineage>
</organism>
<proteinExistence type="predicted"/>